<dbReference type="Proteomes" id="UP000027238">
    <property type="component" value="Unassembled WGS sequence"/>
</dbReference>
<dbReference type="eggNOG" id="KOG2182">
    <property type="taxonomic scope" value="Eukaryota"/>
</dbReference>
<accession>A0A066XQ60</accession>
<evidence type="ECO:0000313" key="6">
    <source>
        <dbReference type="Proteomes" id="UP000027238"/>
    </source>
</evidence>
<dbReference type="GO" id="GO:0006508">
    <property type="term" value="P:proteolysis"/>
    <property type="evidence" value="ECO:0007669"/>
    <property type="project" value="UniProtKB-KW"/>
</dbReference>
<sequence>MNCAPVQIFDDFPNYYTTIQRAMPKNCSADLALIINHVDTVLTNGTKDDIYALKKQFGMQDVVHDDDFAVGLSTPLSSWQSMQPYTGYSQFFMMCDATEGANGTAAPGPDGVGLPAALNNFAEWWIPNVITGVIGKTRQAWAAGTRITRRALPIPTGHLQTPLAALGRGCCVTSPYKAGRLLLRTAQPLSPALARLSTTGDSAASSSPTEGQNTYGLNSGKTAADVNSKYDGWLFTNTTRMVWTNGELDPLLDATVSSEIRPGGPLQSSAGVQVYLIPGAHHATDLFMKNGDLNADIKTAITGVVSNLTTWVNEFYDAKKPAASGQA</sequence>
<evidence type="ECO:0000256" key="2">
    <source>
        <dbReference type="ARBA" id="ARBA00022729"/>
    </source>
</evidence>
<feature type="region of interest" description="Disordered" evidence="4">
    <location>
        <begin position="197"/>
        <end position="218"/>
    </location>
</feature>
<dbReference type="OrthoDB" id="1735038at2759"/>
<organism evidence="5 6">
    <name type="scientific">Colletotrichum sublineola</name>
    <name type="common">Sorghum anthracnose fungus</name>
    <dbReference type="NCBI Taxonomy" id="1173701"/>
    <lineage>
        <taxon>Eukaryota</taxon>
        <taxon>Fungi</taxon>
        <taxon>Dikarya</taxon>
        <taxon>Ascomycota</taxon>
        <taxon>Pezizomycotina</taxon>
        <taxon>Sordariomycetes</taxon>
        <taxon>Hypocreomycetidae</taxon>
        <taxon>Glomerellales</taxon>
        <taxon>Glomerellaceae</taxon>
        <taxon>Colletotrichum</taxon>
        <taxon>Colletotrichum graminicola species complex</taxon>
    </lineage>
</organism>
<dbReference type="HOGENOM" id="CLU_1050475_0_0_1"/>
<evidence type="ECO:0000256" key="4">
    <source>
        <dbReference type="SAM" id="MobiDB-lite"/>
    </source>
</evidence>
<keyword evidence="5" id="KW-0121">Carboxypeptidase</keyword>
<keyword evidence="3" id="KW-0378">Hydrolase</keyword>
<name>A0A066XQ60_COLSU</name>
<proteinExistence type="predicted"/>
<keyword evidence="2" id="KW-0732">Signal</keyword>
<dbReference type="PANTHER" id="PTHR11010:SF23">
    <property type="entry name" value="SERINE PEPTIDASE"/>
    <property type="match status" value="1"/>
</dbReference>
<comment type="caution">
    <text evidence="5">The sequence shown here is derived from an EMBL/GenBank/DDBJ whole genome shotgun (WGS) entry which is preliminary data.</text>
</comment>
<evidence type="ECO:0000256" key="1">
    <source>
        <dbReference type="ARBA" id="ARBA00022670"/>
    </source>
</evidence>
<keyword evidence="1" id="KW-0645">Protease</keyword>
<dbReference type="EMBL" id="JMSE01000457">
    <property type="protein sequence ID" value="KDN69814.1"/>
    <property type="molecule type" value="Genomic_DNA"/>
</dbReference>
<dbReference type="Gene3D" id="3.40.50.1820">
    <property type="entry name" value="alpha/beta hydrolase"/>
    <property type="match status" value="1"/>
</dbReference>
<dbReference type="PANTHER" id="PTHR11010">
    <property type="entry name" value="PROTEASE S28 PRO-X CARBOXYPEPTIDASE-RELATED"/>
    <property type="match status" value="1"/>
</dbReference>
<dbReference type="GO" id="GO:0008239">
    <property type="term" value="F:dipeptidyl-peptidase activity"/>
    <property type="evidence" value="ECO:0007669"/>
    <property type="project" value="TreeGrafter"/>
</dbReference>
<reference evidence="6" key="1">
    <citation type="journal article" date="2014" name="Genome Announc.">
        <title>Draft genome sequence of Colletotrichum sublineola, a destructive pathogen of cultivated sorghum.</title>
        <authorList>
            <person name="Baroncelli R."/>
            <person name="Sanz-Martin J.M."/>
            <person name="Rech G.E."/>
            <person name="Sukno S.A."/>
            <person name="Thon M.R."/>
        </authorList>
    </citation>
    <scope>NUCLEOTIDE SEQUENCE [LARGE SCALE GENOMIC DNA]</scope>
    <source>
        <strain evidence="6">TX430BB</strain>
    </source>
</reference>
<keyword evidence="6" id="KW-1185">Reference proteome</keyword>
<gene>
    <name evidence="5" type="ORF">CSUB01_09722</name>
</gene>
<dbReference type="InterPro" id="IPR029058">
    <property type="entry name" value="AB_hydrolase_fold"/>
</dbReference>
<evidence type="ECO:0000313" key="5">
    <source>
        <dbReference type="EMBL" id="KDN69814.1"/>
    </source>
</evidence>
<dbReference type="AlphaFoldDB" id="A0A066XQ60"/>
<evidence type="ECO:0000256" key="3">
    <source>
        <dbReference type="ARBA" id="ARBA00022801"/>
    </source>
</evidence>
<protein>
    <submittedName>
        <fullName evidence="5">Putative serine carboxypeptidase S28</fullName>
    </submittedName>
</protein>
<dbReference type="GO" id="GO:0004180">
    <property type="term" value="F:carboxypeptidase activity"/>
    <property type="evidence" value="ECO:0007669"/>
    <property type="project" value="UniProtKB-KW"/>
</dbReference>